<keyword evidence="2" id="KW-0489">Methyltransferase</keyword>
<organism evidence="2 3">
    <name type="scientific">Virgibacillus salinus</name>
    <dbReference type="NCBI Taxonomy" id="553311"/>
    <lineage>
        <taxon>Bacteria</taxon>
        <taxon>Bacillati</taxon>
        <taxon>Bacillota</taxon>
        <taxon>Bacilli</taxon>
        <taxon>Bacillales</taxon>
        <taxon>Bacillaceae</taxon>
        <taxon>Virgibacillus</taxon>
    </lineage>
</organism>
<dbReference type="GO" id="GO:0008168">
    <property type="term" value="F:methyltransferase activity"/>
    <property type="evidence" value="ECO:0007669"/>
    <property type="project" value="UniProtKB-KW"/>
</dbReference>
<keyword evidence="2" id="KW-0830">Ubiquinone</keyword>
<dbReference type="Gene3D" id="3.10.180.10">
    <property type="entry name" value="2,3-Dihydroxybiphenyl 1,2-Dioxygenase, domain 1"/>
    <property type="match status" value="1"/>
</dbReference>
<dbReference type="CDD" id="cd06588">
    <property type="entry name" value="PhnB_like"/>
    <property type="match status" value="2"/>
</dbReference>
<keyword evidence="2" id="KW-0808">Transferase</keyword>
<dbReference type="PANTHER" id="PTHR33990">
    <property type="entry name" value="PROTEIN YJDN-RELATED"/>
    <property type="match status" value="1"/>
</dbReference>
<dbReference type="AlphaFoldDB" id="A0A1H1FJE3"/>
<name>A0A1H1FJE3_9BACI</name>
<keyword evidence="3" id="KW-1185">Reference proteome</keyword>
<dbReference type="Proteomes" id="UP000199444">
    <property type="component" value="Unassembled WGS sequence"/>
</dbReference>
<sequence>MTKTHQSIVPHLWYDKDAKEAAAFYASIFPESRITSVTPLDDTPSGDSHLVSFELWGQKFLSINAGPIFKFNPAVSFMVNFDPKRDKEASEKINQVWNKLSEGGKVLMPLDKYSFSDKYGWIQDKYGLSWQLILTNPEDEERPTIMPSLMFVGDQYNKAEEAINYYLSVFNNAKKGSIARYPQGMEPDKEGSIMFSDFIIENQRLAAMDSAENHPFSFSEAISLTVYCDTQEEIDNYWNKLSAVPESEQCGWLKDKYGMSWQIVPKEKEAMMNNGTPEQVARVTQATLKMKKLDLAELQKAYRG</sequence>
<dbReference type="InterPro" id="IPR028973">
    <property type="entry name" value="PhnB-like"/>
</dbReference>
<gene>
    <name evidence="2" type="ORF">SAMN05216231_3242</name>
</gene>
<accession>A0A1H1FJE3</accession>
<evidence type="ECO:0000313" key="3">
    <source>
        <dbReference type="Proteomes" id="UP000199444"/>
    </source>
</evidence>
<dbReference type="Pfam" id="PF06983">
    <property type="entry name" value="3-dmu-9_3-mt"/>
    <property type="match status" value="2"/>
</dbReference>
<dbReference type="GO" id="GO:0032259">
    <property type="term" value="P:methylation"/>
    <property type="evidence" value="ECO:0007669"/>
    <property type="project" value="UniProtKB-KW"/>
</dbReference>
<feature type="domain" description="PhnB-like" evidence="1">
    <location>
        <begin position="144"/>
        <end position="264"/>
    </location>
</feature>
<dbReference type="STRING" id="553311.SAMN05216231_3242"/>
<evidence type="ECO:0000313" key="2">
    <source>
        <dbReference type="EMBL" id="SDR00928.1"/>
    </source>
</evidence>
<proteinExistence type="predicted"/>
<dbReference type="InterPro" id="IPR029068">
    <property type="entry name" value="Glyas_Bleomycin-R_OHBP_Dase"/>
</dbReference>
<evidence type="ECO:0000259" key="1">
    <source>
        <dbReference type="Pfam" id="PF06983"/>
    </source>
</evidence>
<dbReference type="EMBL" id="FNKD01000004">
    <property type="protein sequence ID" value="SDR00928.1"/>
    <property type="molecule type" value="Genomic_DNA"/>
</dbReference>
<dbReference type="Gene3D" id="3.30.720.110">
    <property type="match status" value="1"/>
</dbReference>
<dbReference type="Gene3D" id="3.30.720.100">
    <property type="match status" value="1"/>
</dbReference>
<reference evidence="2 3" key="1">
    <citation type="submission" date="2016-10" db="EMBL/GenBank/DDBJ databases">
        <authorList>
            <person name="de Groot N.N."/>
        </authorList>
    </citation>
    <scope>NUCLEOTIDE SEQUENCE [LARGE SCALE GENOMIC DNA]</scope>
    <source>
        <strain evidence="2 3">CGMCC 1.10449</strain>
    </source>
</reference>
<dbReference type="SUPFAM" id="SSF54593">
    <property type="entry name" value="Glyoxalase/Bleomycin resistance protein/Dihydroxybiphenyl dioxygenase"/>
    <property type="match status" value="2"/>
</dbReference>
<feature type="domain" description="PhnB-like" evidence="1">
    <location>
        <begin position="6"/>
        <end position="133"/>
    </location>
</feature>
<dbReference type="RefSeq" id="WP_092493996.1">
    <property type="nucleotide sequence ID" value="NZ_FNKD01000004.1"/>
</dbReference>
<protein>
    <submittedName>
        <fullName evidence="2">Glyoxalase superfamily enzyme, possibly 3-demethylubiquinone-9 3-methyltransferase</fullName>
    </submittedName>
</protein>